<accession>A0AAV8YER9</accession>
<feature type="transmembrane region" description="Helical" evidence="1">
    <location>
        <begin position="7"/>
        <end position="27"/>
    </location>
</feature>
<dbReference type="Proteomes" id="UP001162162">
    <property type="component" value="Unassembled WGS sequence"/>
</dbReference>
<keyword evidence="1" id="KW-0812">Transmembrane</keyword>
<comment type="caution">
    <text evidence="2">The sequence shown here is derived from an EMBL/GenBank/DDBJ whole genome shotgun (WGS) entry which is preliminary data.</text>
</comment>
<evidence type="ECO:0000313" key="2">
    <source>
        <dbReference type="EMBL" id="KAJ8949735.1"/>
    </source>
</evidence>
<evidence type="ECO:0000313" key="3">
    <source>
        <dbReference type="Proteomes" id="UP001162162"/>
    </source>
</evidence>
<protein>
    <submittedName>
        <fullName evidence="2">Uncharacterized protein</fullName>
    </submittedName>
</protein>
<proteinExistence type="predicted"/>
<reference evidence="2" key="1">
    <citation type="journal article" date="2023" name="Insect Mol. Biol.">
        <title>Genome sequencing provides insights into the evolution of gene families encoding plant cell wall-degrading enzymes in longhorned beetles.</title>
        <authorList>
            <person name="Shin N.R."/>
            <person name="Okamura Y."/>
            <person name="Kirsch R."/>
            <person name="Pauchet Y."/>
        </authorList>
    </citation>
    <scope>NUCLEOTIDE SEQUENCE</scope>
    <source>
        <strain evidence="2">AMC_N1</strain>
    </source>
</reference>
<gene>
    <name evidence="2" type="ORF">NQ318_005056</name>
</gene>
<feature type="transmembrane region" description="Helical" evidence="1">
    <location>
        <begin position="47"/>
        <end position="68"/>
    </location>
</feature>
<keyword evidence="3" id="KW-1185">Reference proteome</keyword>
<evidence type="ECO:0000256" key="1">
    <source>
        <dbReference type="SAM" id="Phobius"/>
    </source>
</evidence>
<dbReference type="EMBL" id="JAPWTK010000111">
    <property type="protein sequence ID" value="KAJ8949735.1"/>
    <property type="molecule type" value="Genomic_DNA"/>
</dbReference>
<sequence>MFRWAAFLSKDSVIVGSHTFAGFNWAWLTSSHLTTLSTGSQRPNTSFFLRIIFLSDMLAILTGIWLFICTRLLATNKPSFLSLASTIPNVRPQNSSCSTGVNDKGTPFIVQVSMDYQASFVATYF</sequence>
<keyword evidence="1" id="KW-0472">Membrane</keyword>
<organism evidence="2 3">
    <name type="scientific">Aromia moschata</name>
    <dbReference type="NCBI Taxonomy" id="1265417"/>
    <lineage>
        <taxon>Eukaryota</taxon>
        <taxon>Metazoa</taxon>
        <taxon>Ecdysozoa</taxon>
        <taxon>Arthropoda</taxon>
        <taxon>Hexapoda</taxon>
        <taxon>Insecta</taxon>
        <taxon>Pterygota</taxon>
        <taxon>Neoptera</taxon>
        <taxon>Endopterygota</taxon>
        <taxon>Coleoptera</taxon>
        <taxon>Polyphaga</taxon>
        <taxon>Cucujiformia</taxon>
        <taxon>Chrysomeloidea</taxon>
        <taxon>Cerambycidae</taxon>
        <taxon>Cerambycinae</taxon>
        <taxon>Callichromatini</taxon>
        <taxon>Aromia</taxon>
    </lineage>
</organism>
<keyword evidence="1" id="KW-1133">Transmembrane helix</keyword>
<name>A0AAV8YER9_9CUCU</name>
<dbReference type="AlphaFoldDB" id="A0AAV8YER9"/>